<dbReference type="Proteomes" id="UP000178085">
    <property type="component" value="Unassembled WGS sequence"/>
</dbReference>
<feature type="region of interest" description="Disordered" evidence="1">
    <location>
        <begin position="89"/>
        <end position="108"/>
    </location>
</feature>
<feature type="compositionally biased region" description="Low complexity" evidence="1">
    <location>
        <begin position="96"/>
        <end position="108"/>
    </location>
</feature>
<gene>
    <name evidence="3" type="ORF">A3K51_03395</name>
</gene>
<evidence type="ECO:0000313" key="3">
    <source>
        <dbReference type="EMBL" id="OGB73836.1"/>
    </source>
</evidence>
<dbReference type="AlphaFoldDB" id="A0A1F4NR45"/>
<evidence type="ECO:0000256" key="2">
    <source>
        <dbReference type="SAM" id="Phobius"/>
    </source>
</evidence>
<evidence type="ECO:0000313" key="4">
    <source>
        <dbReference type="Proteomes" id="UP000178085"/>
    </source>
</evidence>
<name>A0A1F4NR45_UNCK3</name>
<accession>A0A1F4NR45</accession>
<organism evidence="3 4">
    <name type="scientific">candidate division Kazan bacterium RIFCSPLOWO2_01_FULL_45_19</name>
    <dbReference type="NCBI Taxonomy" id="1798538"/>
    <lineage>
        <taxon>Bacteria</taxon>
        <taxon>Bacteria division Kazan-3B-28</taxon>
    </lineage>
</organism>
<comment type="caution">
    <text evidence="3">The sequence shown here is derived from an EMBL/GenBank/DDBJ whole genome shotgun (WGS) entry which is preliminary data.</text>
</comment>
<evidence type="ECO:0000256" key="1">
    <source>
        <dbReference type="SAM" id="MobiDB-lite"/>
    </source>
</evidence>
<evidence type="ECO:0008006" key="5">
    <source>
        <dbReference type="Google" id="ProtNLM"/>
    </source>
</evidence>
<keyword evidence="2" id="KW-0472">Membrane</keyword>
<proteinExistence type="predicted"/>
<dbReference type="EMBL" id="METD01000001">
    <property type="protein sequence ID" value="OGB73836.1"/>
    <property type="molecule type" value="Genomic_DNA"/>
</dbReference>
<keyword evidence="2" id="KW-0812">Transmembrane</keyword>
<reference evidence="3 4" key="1">
    <citation type="journal article" date="2016" name="Nat. Commun.">
        <title>Thousands of microbial genomes shed light on interconnected biogeochemical processes in an aquifer system.</title>
        <authorList>
            <person name="Anantharaman K."/>
            <person name="Brown C.T."/>
            <person name="Hug L.A."/>
            <person name="Sharon I."/>
            <person name="Castelle C.J."/>
            <person name="Probst A.J."/>
            <person name="Thomas B.C."/>
            <person name="Singh A."/>
            <person name="Wilkins M.J."/>
            <person name="Karaoz U."/>
            <person name="Brodie E.L."/>
            <person name="Williams K.H."/>
            <person name="Hubbard S.S."/>
            <person name="Banfield J.F."/>
        </authorList>
    </citation>
    <scope>NUCLEOTIDE SEQUENCE [LARGE SCALE GENOMIC DNA]</scope>
</reference>
<keyword evidence="2" id="KW-1133">Transmembrane helix</keyword>
<sequence>MKPRFKINFNLGRRIRMRPMSLTYLAVGTFFVVGFIYVVVVNVVSNKGTELRMLEIENGNLANDNDRLDVEAARLKSLSVIEDNASGEVNVGNLEPTNPNSTTPTATTDKQVVAVVPKAVPKLVRTQSQQYLPSYTVLAQR</sequence>
<feature type="transmembrane region" description="Helical" evidence="2">
    <location>
        <begin position="21"/>
        <end position="44"/>
    </location>
</feature>
<protein>
    <recommendedName>
        <fullName evidence="5">Cell division protein FtsL</fullName>
    </recommendedName>
</protein>